<evidence type="ECO:0000313" key="2">
    <source>
        <dbReference type="Proteomes" id="UP001165041"/>
    </source>
</evidence>
<evidence type="ECO:0000313" key="1">
    <source>
        <dbReference type="EMBL" id="GLW71586.1"/>
    </source>
</evidence>
<proteinExistence type="predicted"/>
<dbReference type="AlphaFoldDB" id="A0A9W6QAR7"/>
<name>A0A9W6QAR7_9ACTN</name>
<sequence>MVVLRFRGARGRRRARAGTGVRAGAGRHGGAGGLDWAAGPGDWAGRLERAGRRRCLRAHLHSELETMSRSMWRRPYRAVGTLVLPVVVGPVGRGALRNSWRGTKVDHRPGAVKG</sequence>
<dbReference type="Proteomes" id="UP001165041">
    <property type="component" value="Unassembled WGS sequence"/>
</dbReference>
<accession>A0A9W6QAR7</accession>
<dbReference type="EMBL" id="BSSA01000012">
    <property type="protein sequence ID" value="GLW71586.1"/>
    <property type="molecule type" value="Genomic_DNA"/>
</dbReference>
<protein>
    <submittedName>
        <fullName evidence="1">Uncharacterized protein</fullName>
    </submittedName>
</protein>
<comment type="caution">
    <text evidence="1">The sequence shown here is derived from an EMBL/GenBank/DDBJ whole genome shotgun (WGS) entry which is preliminary data.</text>
</comment>
<gene>
    <name evidence="1" type="ORF">Kpho02_38850</name>
</gene>
<reference evidence="1" key="1">
    <citation type="submission" date="2023-02" db="EMBL/GenBank/DDBJ databases">
        <title>Kitasatospora phosalacinea NBRC 14627.</title>
        <authorList>
            <person name="Ichikawa N."/>
            <person name="Sato H."/>
            <person name="Tonouchi N."/>
        </authorList>
    </citation>
    <scope>NUCLEOTIDE SEQUENCE</scope>
    <source>
        <strain evidence="1">NBRC 14627</strain>
    </source>
</reference>
<organism evidence="1 2">
    <name type="scientific">Kitasatospora phosalacinea</name>
    <dbReference type="NCBI Taxonomy" id="2065"/>
    <lineage>
        <taxon>Bacteria</taxon>
        <taxon>Bacillati</taxon>
        <taxon>Actinomycetota</taxon>
        <taxon>Actinomycetes</taxon>
        <taxon>Kitasatosporales</taxon>
        <taxon>Streptomycetaceae</taxon>
        <taxon>Kitasatospora</taxon>
    </lineage>
</organism>